<dbReference type="InterPro" id="IPR000100">
    <property type="entry name" value="RNase_P"/>
</dbReference>
<dbReference type="Pfam" id="PF00825">
    <property type="entry name" value="Ribonuclease_P"/>
    <property type="match status" value="1"/>
</dbReference>
<evidence type="ECO:0000256" key="1">
    <source>
        <dbReference type="ARBA" id="ARBA00002663"/>
    </source>
</evidence>
<accession>A0A286TY25</accession>
<reference evidence="10" key="1">
    <citation type="journal article" date="2017" name="Environ. Microbiol. Rep.">
        <title>Genetic Diversity of Marine Anaerobic Ammonium-Oxidizing Bacteria as Revealed by Genomic and Proteomic Analyses of 'Candidatus Scalindua japonica'.</title>
        <authorList>
            <person name="Oshiki M."/>
            <person name="Mizuto K."/>
            <person name="Kimura Z."/>
            <person name="Kindaichi T."/>
            <person name="Satoh H."/>
            <person name="Okabe S."/>
        </authorList>
    </citation>
    <scope>NUCLEOTIDE SEQUENCE [LARGE SCALE GENOMIC DNA]</scope>
    <source>
        <strain evidence="10">husup-a2</strain>
    </source>
</reference>
<proteinExistence type="inferred from homology"/>
<keyword evidence="2 7" id="KW-0819">tRNA processing</keyword>
<dbReference type="EMBL" id="BAOS01000014">
    <property type="protein sequence ID" value="GAX60777.1"/>
    <property type="molecule type" value="Genomic_DNA"/>
</dbReference>
<comment type="subunit">
    <text evidence="7">Consists of a catalytic RNA component (M1 or rnpB) and a protein subunit.</text>
</comment>
<dbReference type="Proteomes" id="UP000218542">
    <property type="component" value="Unassembled WGS sequence"/>
</dbReference>
<dbReference type="PANTHER" id="PTHR33992">
    <property type="entry name" value="RIBONUCLEASE P PROTEIN COMPONENT"/>
    <property type="match status" value="1"/>
</dbReference>
<dbReference type="InterPro" id="IPR020539">
    <property type="entry name" value="RNase_P_CS"/>
</dbReference>
<evidence type="ECO:0000256" key="3">
    <source>
        <dbReference type="ARBA" id="ARBA00022722"/>
    </source>
</evidence>
<comment type="catalytic activity">
    <reaction evidence="7">
        <text>Endonucleolytic cleavage of RNA, removing 5'-extranucleotides from tRNA precursor.</text>
        <dbReference type="EC" id="3.1.26.5"/>
    </reaction>
</comment>
<organism evidence="9 10">
    <name type="scientific">Candidatus Scalindua japonica</name>
    <dbReference type="NCBI Taxonomy" id="1284222"/>
    <lineage>
        <taxon>Bacteria</taxon>
        <taxon>Pseudomonadati</taxon>
        <taxon>Planctomycetota</taxon>
        <taxon>Candidatus Brocadiia</taxon>
        <taxon>Candidatus Brocadiales</taxon>
        <taxon>Candidatus Scalinduaceae</taxon>
        <taxon>Candidatus Scalindua</taxon>
    </lineage>
</organism>
<comment type="similarity">
    <text evidence="7">Belongs to the RnpA family.</text>
</comment>
<dbReference type="EC" id="3.1.26.5" evidence="7 8"/>
<dbReference type="GO" id="GO:0001682">
    <property type="term" value="P:tRNA 5'-leader removal"/>
    <property type="evidence" value="ECO:0007669"/>
    <property type="project" value="UniProtKB-UniRule"/>
</dbReference>
<evidence type="ECO:0000256" key="4">
    <source>
        <dbReference type="ARBA" id="ARBA00022759"/>
    </source>
</evidence>
<evidence type="ECO:0000256" key="5">
    <source>
        <dbReference type="ARBA" id="ARBA00022801"/>
    </source>
</evidence>
<name>A0A286TY25_9BACT</name>
<evidence type="ECO:0000313" key="10">
    <source>
        <dbReference type="Proteomes" id="UP000218542"/>
    </source>
</evidence>
<protein>
    <recommendedName>
        <fullName evidence="7 8">Ribonuclease P protein component</fullName>
        <shortName evidence="7">RNase P protein</shortName>
        <shortName evidence="7">RNaseP protein</shortName>
        <ecNumber evidence="7 8">3.1.26.5</ecNumber>
    </recommendedName>
    <alternativeName>
        <fullName evidence="7">Protein C5</fullName>
    </alternativeName>
</protein>
<dbReference type="SUPFAM" id="SSF54211">
    <property type="entry name" value="Ribosomal protein S5 domain 2-like"/>
    <property type="match status" value="1"/>
</dbReference>
<keyword evidence="10" id="KW-1185">Reference proteome</keyword>
<keyword evidence="5 7" id="KW-0378">Hydrolase</keyword>
<dbReference type="NCBIfam" id="TIGR00188">
    <property type="entry name" value="rnpA"/>
    <property type="match status" value="1"/>
</dbReference>
<comment type="caution">
    <text evidence="9">The sequence shown here is derived from an EMBL/GenBank/DDBJ whole genome shotgun (WGS) entry which is preliminary data.</text>
</comment>
<evidence type="ECO:0000256" key="7">
    <source>
        <dbReference type="HAMAP-Rule" id="MF_00227"/>
    </source>
</evidence>
<keyword evidence="6 7" id="KW-0694">RNA-binding</keyword>
<evidence type="ECO:0000256" key="6">
    <source>
        <dbReference type="ARBA" id="ARBA00022884"/>
    </source>
</evidence>
<dbReference type="AlphaFoldDB" id="A0A286TY25"/>
<evidence type="ECO:0000313" key="9">
    <source>
        <dbReference type="EMBL" id="GAX60777.1"/>
    </source>
</evidence>
<dbReference type="Gene3D" id="3.30.230.10">
    <property type="match status" value="1"/>
</dbReference>
<dbReference type="GO" id="GO:0000049">
    <property type="term" value="F:tRNA binding"/>
    <property type="evidence" value="ECO:0007669"/>
    <property type="project" value="UniProtKB-UniRule"/>
</dbReference>
<dbReference type="InterPro" id="IPR020568">
    <property type="entry name" value="Ribosomal_Su5_D2-typ_SF"/>
</dbReference>
<dbReference type="GO" id="GO:0030677">
    <property type="term" value="C:ribonuclease P complex"/>
    <property type="evidence" value="ECO:0007669"/>
    <property type="project" value="TreeGrafter"/>
</dbReference>
<evidence type="ECO:0000256" key="8">
    <source>
        <dbReference type="NCBIfam" id="TIGR00188"/>
    </source>
</evidence>
<keyword evidence="4 7" id="KW-0255">Endonuclease</keyword>
<dbReference type="InterPro" id="IPR014721">
    <property type="entry name" value="Ribsml_uS5_D2-typ_fold_subgr"/>
</dbReference>
<comment type="function">
    <text evidence="1 7">RNaseP catalyzes the removal of the 5'-leader sequence from pre-tRNA to produce the mature 5'-terminus. It can also cleave other RNA substrates such as 4.5S RNA. The protein component plays an auxiliary but essential role in vivo by binding to the 5'-leader sequence and broadening the substrate specificity of the ribozyme.</text>
</comment>
<keyword evidence="3 7" id="KW-0540">Nuclease</keyword>
<gene>
    <name evidence="7" type="primary">rnpA</name>
    <name evidence="9" type="ORF">SCALIN_C14_0040</name>
</gene>
<evidence type="ECO:0000256" key="2">
    <source>
        <dbReference type="ARBA" id="ARBA00022694"/>
    </source>
</evidence>
<dbReference type="HAMAP" id="MF_00227">
    <property type="entry name" value="RNase_P"/>
    <property type="match status" value="1"/>
</dbReference>
<dbReference type="GO" id="GO:0042781">
    <property type="term" value="F:3'-tRNA processing endoribonuclease activity"/>
    <property type="evidence" value="ECO:0007669"/>
    <property type="project" value="TreeGrafter"/>
</dbReference>
<dbReference type="GO" id="GO:0004526">
    <property type="term" value="F:ribonuclease P activity"/>
    <property type="evidence" value="ECO:0007669"/>
    <property type="project" value="UniProtKB-UniRule"/>
</dbReference>
<dbReference type="PANTHER" id="PTHR33992:SF1">
    <property type="entry name" value="RIBONUCLEASE P PROTEIN COMPONENT"/>
    <property type="match status" value="1"/>
</dbReference>
<sequence length="106" mass="12233">MKRKEFQHVFDNGERYGNDQLKIYALSNGGSVSRLGLVVGRKFGNAPRRNRFKRILREAYRLNKSLLSSGADIVVIPRQGLKELTLMTIEEKFKIILTQINNKLKK</sequence>
<dbReference type="PROSITE" id="PS00648">
    <property type="entry name" value="RIBONUCLEASE_P"/>
    <property type="match status" value="1"/>
</dbReference>